<dbReference type="GO" id="GO:0106312">
    <property type="term" value="F:methylenetetrahydrofolate reductase (NADH) activity"/>
    <property type="evidence" value="ECO:0007669"/>
    <property type="project" value="UniProtKB-EC"/>
</dbReference>
<dbReference type="SUPFAM" id="SSF51730">
    <property type="entry name" value="FAD-linked oxidoreductase"/>
    <property type="match status" value="1"/>
</dbReference>
<dbReference type="KEGG" id="pce:PECL_307"/>
<keyword evidence="14" id="KW-1185">Reference proteome</keyword>
<dbReference type="RefSeq" id="WP_014214817.1">
    <property type="nucleotide sequence ID" value="NC_016605.1"/>
</dbReference>
<organism evidence="13 14">
    <name type="scientific">Pediococcus claussenii (strain ATCC BAA-344 / DSM 14800 / JCM 18046 / KCTC 3811 / LMG 21948 / P06)</name>
    <dbReference type="NCBI Taxonomy" id="701521"/>
    <lineage>
        <taxon>Bacteria</taxon>
        <taxon>Bacillati</taxon>
        <taxon>Bacillota</taxon>
        <taxon>Bacilli</taxon>
        <taxon>Lactobacillales</taxon>
        <taxon>Lactobacillaceae</taxon>
        <taxon>Pediococcus</taxon>
    </lineage>
</organism>
<comment type="pathway">
    <text evidence="10">Amino-acid biosynthesis; L-methionine biosynthesis via de novo pathway.</text>
</comment>
<evidence type="ECO:0000256" key="9">
    <source>
        <dbReference type="ARBA" id="ARBA00023167"/>
    </source>
</evidence>
<dbReference type="GO" id="GO:0071949">
    <property type="term" value="F:FAD binding"/>
    <property type="evidence" value="ECO:0007669"/>
    <property type="project" value="TreeGrafter"/>
</dbReference>
<evidence type="ECO:0000256" key="6">
    <source>
        <dbReference type="ARBA" id="ARBA00022827"/>
    </source>
</evidence>
<accession>G8PAR0</accession>
<reference evidence="13 14" key="1">
    <citation type="journal article" date="2012" name="J. Bacteriol.">
        <title>Complete Genome Sequence of the Beer Spoilage Organism Pediococcus claussenii ATCC BAA-344T.</title>
        <authorList>
            <person name="Pittet V."/>
            <person name="Abegunde T."/>
            <person name="Marfleet T."/>
            <person name="Haakensen M."/>
            <person name="Morrow K."/>
            <person name="Jayaprakash T."/>
            <person name="Schroeder K."/>
            <person name="Trost B."/>
            <person name="Byrns S."/>
            <person name="Bergsveinson J."/>
            <person name="Kusalik A."/>
            <person name="Ziola B."/>
        </authorList>
    </citation>
    <scope>NUCLEOTIDE SEQUENCE [LARGE SCALE GENOMIC DNA]</scope>
    <source>
        <strain evidence="13 14">ATCC BAA-344</strain>
    </source>
</reference>
<evidence type="ECO:0000256" key="1">
    <source>
        <dbReference type="ARBA" id="ARBA00001974"/>
    </source>
</evidence>
<evidence type="ECO:0000256" key="12">
    <source>
        <dbReference type="RuleBase" id="RU003862"/>
    </source>
</evidence>
<dbReference type="InterPro" id="IPR004620">
    <property type="entry name" value="MTHF_reductase_bac"/>
</dbReference>
<evidence type="ECO:0000256" key="8">
    <source>
        <dbReference type="ARBA" id="ARBA00023027"/>
    </source>
</evidence>
<dbReference type="GO" id="GO:0009086">
    <property type="term" value="P:methionine biosynthetic process"/>
    <property type="evidence" value="ECO:0007669"/>
    <property type="project" value="UniProtKB-KW"/>
</dbReference>
<keyword evidence="9" id="KW-0486">Methionine biosynthesis</keyword>
<evidence type="ECO:0000256" key="5">
    <source>
        <dbReference type="ARBA" id="ARBA00022630"/>
    </source>
</evidence>
<keyword evidence="6 12" id="KW-0274">FAD</keyword>
<dbReference type="HOGENOM" id="CLU_025841_0_2_9"/>
<dbReference type="PATRIC" id="fig|701521.8.peg.287"/>
<dbReference type="InterPro" id="IPR029041">
    <property type="entry name" value="FAD-linked_oxidoreductase-like"/>
</dbReference>
<dbReference type="eggNOG" id="COG0685">
    <property type="taxonomic scope" value="Bacteria"/>
</dbReference>
<dbReference type="CDD" id="cd00537">
    <property type="entry name" value="MTHFR"/>
    <property type="match status" value="1"/>
</dbReference>
<sequence length="290" mass="31614">MKLVEVFKHKTVFSIEVFPPKTEKGSLKLHQALSELKGIEPDFISVTLGAGGSTNRGGTVGVASEIQNHFDVPAVAHVPGLYRTKADVDELLDELEGQGITNILALRGDQIEGLKPVGDFKYASDLVAYINQRGGFEIAGACYPETHQEAANSVNDIRNLKVKVDAGVDHLITQAFFDNQCFYEFREKTDLAGINVPIEAGIMPCLNKKQVLNMAKMAGIPVSQKHLAMMEHYDGNVEATRDAGIAYAIDQIVDLVAQGVDGIHLYTMNNGDTAQRIWKATRSLFAASVR</sequence>
<name>G8PAR0_PEDCP</name>
<evidence type="ECO:0000256" key="2">
    <source>
        <dbReference type="ARBA" id="ARBA00004777"/>
    </source>
</evidence>
<dbReference type="PANTHER" id="PTHR45754">
    <property type="entry name" value="METHYLENETETRAHYDROFOLATE REDUCTASE"/>
    <property type="match status" value="1"/>
</dbReference>
<keyword evidence="4" id="KW-0028">Amino-acid biosynthesis</keyword>
<dbReference type="Proteomes" id="UP000005444">
    <property type="component" value="Chromosome"/>
</dbReference>
<evidence type="ECO:0000313" key="13">
    <source>
        <dbReference type="EMBL" id="AEV94619.1"/>
    </source>
</evidence>
<dbReference type="UniPathway" id="UPA00193"/>
<evidence type="ECO:0000256" key="10">
    <source>
        <dbReference type="ARBA" id="ARBA00034478"/>
    </source>
</evidence>
<dbReference type="EC" id="1.5.1.54" evidence="12"/>
<comment type="catalytic activity">
    <reaction evidence="11">
        <text>(6S)-5-methyl-5,6,7,8-tetrahydrofolate + NAD(+) = (6R)-5,10-methylene-5,6,7,8-tetrahydrofolate + NADH + H(+)</text>
        <dbReference type="Rhea" id="RHEA:19821"/>
        <dbReference type="ChEBI" id="CHEBI:15378"/>
        <dbReference type="ChEBI" id="CHEBI:15636"/>
        <dbReference type="ChEBI" id="CHEBI:18608"/>
        <dbReference type="ChEBI" id="CHEBI:57540"/>
        <dbReference type="ChEBI" id="CHEBI:57945"/>
        <dbReference type="EC" id="1.5.1.54"/>
    </reaction>
    <physiologicalReaction direction="right-to-left" evidence="11">
        <dbReference type="Rhea" id="RHEA:19823"/>
    </physiologicalReaction>
</comment>
<gene>
    <name evidence="13" type="primary">metF</name>
    <name evidence="13" type="ordered locus">PECL_307</name>
</gene>
<dbReference type="GO" id="GO:0005829">
    <property type="term" value="C:cytosol"/>
    <property type="evidence" value="ECO:0007669"/>
    <property type="project" value="InterPro"/>
</dbReference>
<evidence type="ECO:0000256" key="3">
    <source>
        <dbReference type="ARBA" id="ARBA00006743"/>
    </source>
</evidence>
<evidence type="ECO:0000256" key="4">
    <source>
        <dbReference type="ARBA" id="ARBA00022605"/>
    </source>
</evidence>
<evidence type="ECO:0000256" key="11">
    <source>
        <dbReference type="ARBA" id="ARBA00048628"/>
    </source>
</evidence>
<keyword evidence="8" id="KW-0520">NAD</keyword>
<dbReference type="AlphaFoldDB" id="G8PAR0"/>
<comment type="similarity">
    <text evidence="3 12">Belongs to the methylenetetrahydrofolate reductase family.</text>
</comment>
<dbReference type="STRING" id="701521.PECL_307"/>
<protein>
    <recommendedName>
        <fullName evidence="12">Methylenetetrahydrofolate reductase</fullName>
        <ecNumber evidence="12">1.5.1.54</ecNumber>
    </recommendedName>
</protein>
<dbReference type="NCBIfam" id="TIGR00676">
    <property type="entry name" value="fadh2"/>
    <property type="match status" value="1"/>
</dbReference>
<comment type="cofactor">
    <cofactor evidence="1 12">
        <name>FAD</name>
        <dbReference type="ChEBI" id="CHEBI:57692"/>
    </cofactor>
</comment>
<dbReference type="InterPro" id="IPR003171">
    <property type="entry name" value="Mehydrof_redctse-like"/>
</dbReference>
<proteinExistence type="inferred from homology"/>
<keyword evidence="7 12" id="KW-0560">Oxidoreductase</keyword>
<evidence type="ECO:0000256" key="7">
    <source>
        <dbReference type="ARBA" id="ARBA00023002"/>
    </source>
</evidence>
<evidence type="ECO:0000313" key="14">
    <source>
        <dbReference type="Proteomes" id="UP000005444"/>
    </source>
</evidence>
<dbReference type="Pfam" id="PF02219">
    <property type="entry name" value="MTHFR"/>
    <property type="match status" value="1"/>
</dbReference>
<dbReference type="PANTHER" id="PTHR45754:SF3">
    <property type="entry name" value="METHYLENETETRAHYDROFOLATE REDUCTASE (NADPH)"/>
    <property type="match status" value="1"/>
</dbReference>
<keyword evidence="5 12" id="KW-0285">Flavoprotein</keyword>
<dbReference type="EMBL" id="CP003137">
    <property type="protein sequence ID" value="AEV94619.1"/>
    <property type="molecule type" value="Genomic_DNA"/>
</dbReference>
<dbReference type="GO" id="GO:0035999">
    <property type="term" value="P:tetrahydrofolate interconversion"/>
    <property type="evidence" value="ECO:0007669"/>
    <property type="project" value="UniProtKB-UniPathway"/>
</dbReference>
<dbReference type="Gene3D" id="3.20.20.220">
    <property type="match status" value="1"/>
</dbReference>
<comment type="pathway">
    <text evidence="2 12">One-carbon metabolism; tetrahydrofolate interconversion.</text>
</comment>